<evidence type="ECO:0000256" key="10">
    <source>
        <dbReference type="ARBA" id="ARBA00025198"/>
    </source>
</evidence>
<protein>
    <submittedName>
        <fullName evidence="15">ATP synthase F0F1 subunit B</fullName>
    </submittedName>
</protein>
<evidence type="ECO:0000256" key="4">
    <source>
        <dbReference type="ARBA" id="ARBA00022692"/>
    </source>
</evidence>
<evidence type="ECO:0000256" key="9">
    <source>
        <dbReference type="ARBA" id="ARBA00023310"/>
    </source>
</evidence>
<keyword evidence="3 12" id="KW-0138">CF(0)</keyword>
<keyword evidence="4 12" id="KW-0812">Transmembrane</keyword>
<evidence type="ECO:0000256" key="1">
    <source>
        <dbReference type="ARBA" id="ARBA00005513"/>
    </source>
</evidence>
<dbReference type="PANTHER" id="PTHR33445">
    <property type="entry name" value="ATP SYNTHASE SUBUNIT B', CHLOROPLASTIC"/>
    <property type="match status" value="1"/>
</dbReference>
<dbReference type="GO" id="GO:0012505">
    <property type="term" value="C:endomembrane system"/>
    <property type="evidence" value="ECO:0007669"/>
    <property type="project" value="UniProtKB-SubCell"/>
</dbReference>
<keyword evidence="8 14" id="KW-0472">Membrane</keyword>
<sequence>MGDFTILGLPISLGTMIYQAFIFTVLTLLLKKFALKKLVNVIATRKNHIENQLKTAEMYKHEAEKNLEASNFTLKKARKEAREILSHSETEAERIIKAAKVEAKKILKEAKEDALFVRSQSFDPKGHNKGA</sequence>
<name>A0A0U1P0G8_9BACI</name>
<evidence type="ECO:0000256" key="6">
    <source>
        <dbReference type="ARBA" id="ARBA00022989"/>
    </source>
</evidence>
<evidence type="ECO:0000256" key="2">
    <source>
        <dbReference type="ARBA" id="ARBA00022448"/>
    </source>
</evidence>
<proteinExistence type="inferred from homology"/>
<evidence type="ECO:0000256" key="13">
    <source>
        <dbReference type="SAM" id="Coils"/>
    </source>
</evidence>
<dbReference type="Pfam" id="PF00430">
    <property type="entry name" value="ATP-synt_B"/>
    <property type="match status" value="1"/>
</dbReference>
<keyword evidence="9" id="KW-0066">ATP synthesis</keyword>
<comment type="function">
    <text evidence="10">F(1)F(0) ATP synthase produces ATP from ADP in the presence of a proton or sodium gradient. F-type ATPases consist of two structural domains, F(1) containing the extramembraneous catalytic core and F(0) containing the membrane proton channel, linked together by a central stalk and a peripheral stalk. During catalysis, ATP synthesis in the catalytic domain of F(1) is coupled via a rotary mechanism of the central stalk subunits to proton translocation.</text>
</comment>
<reference evidence="16" key="1">
    <citation type="submission" date="2015-05" db="EMBL/GenBank/DDBJ databases">
        <authorList>
            <person name="Urmite Genomes"/>
        </authorList>
    </citation>
    <scope>NUCLEOTIDE SEQUENCE [LARGE SCALE GENOMIC DNA]</scope>
    <source>
        <strain evidence="16">LF1</strain>
    </source>
</reference>
<evidence type="ECO:0000256" key="8">
    <source>
        <dbReference type="ARBA" id="ARBA00023136"/>
    </source>
</evidence>
<dbReference type="InterPro" id="IPR002146">
    <property type="entry name" value="ATP_synth_b/b'su_bac/chlpt"/>
</dbReference>
<comment type="similarity">
    <text evidence="1 12">Belongs to the ATPase B chain family.</text>
</comment>
<keyword evidence="2 12" id="KW-0813">Transport</keyword>
<dbReference type="Proteomes" id="UP000199087">
    <property type="component" value="Unassembled WGS sequence"/>
</dbReference>
<evidence type="ECO:0000256" key="5">
    <source>
        <dbReference type="ARBA" id="ARBA00022781"/>
    </source>
</evidence>
<keyword evidence="7 12" id="KW-0406">Ion transport</keyword>
<evidence type="ECO:0000256" key="3">
    <source>
        <dbReference type="ARBA" id="ARBA00022547"/>
    </source>
</evidence>
<dbReference type="GO" id="GO:0015986">
    <property type="term" value="P:proton motive force-driven ATP synthesis"/>
    <property type="evidence" value="ECO:0007669"/>
    <property type="project" value="InterPro"/>
</dbReference>
<dbReference type="InterPro" id="IPR050059">
    <property type="entry name" value="ATP_synthase_B_chain"/>
</dbReference>
<evidence type="ECO:0000256" key="14">
    <source>
        <dbReference type="SAM" id="Phobius"/>
    </source>
</evidence>
<dbReference type="RefSeq" id="WP_176699846.1">
    <property type="nucleotide sequence ID" value="NZ_CVRB01000003.1"/>
</dbReference>
<keyword evidence="5 12" id="KW-0375">Hydrogen ion transport</keyword>
<dbReference type="PANTHER" id="PTHR33445:SF1">
    <property type="entry name" value="ATP SYNTHASE SUBUNIT B"/>
    <property type="match status" value="1"/>
</dbReference>
<dbReference type="Gene3D" id="6.10.250.1580">
    <property type="match status" value="1"/>
</dbReference>
<comment type="subcellular location">
    <subcellularLocation>
        <location evidence="11">Endomembrane system</location>
        <topology evidence="11">Single-pass membrane protein</topology>
    </subcellularLocation>
</comment>
<gene>
    <name evidence="15" type="primary">atpF_2</name>
    <name evidence="15" type="ORF">BN000_03560</name>
</gene>
<evidence type="ECO:0000256" key="11">
    <source>
        <dbReference type="ARBA" id="ARBA00037847"/>
    </source>
</evidence>
<feature type="transmembrane region" description="Helical" evidence="14">
    <location>
        <begin position="6"/>
        <end position="30"/>
    </location>
</feature>
<evidence type="ECO:0000313" key="15">
    <source>
        <dbReference type="EMBL" id="CRK83588.1"/>
    </source>
</evidence>
<keyword evidence="6 14" id="KW-1133">Transmembrane helix</keyword>
<evidence type="ECO:0000256" key="7">
    <source>
        <dbReference type="ARBA" id="ARBA00023065"/>
    </source>
</evidence>
<dbReference type="GO" id="GO:0046961">
    <property type="term" value="F:proton-transporting ATPase activity, rotational mechanism"/>
    <property type="evidence" value="ECO:0007669"/>
    <property type="project" value="TreeGrafter"/>
</dbReference>
<keyword evidence="16" id="KW-1185">Reference proteome</keyword>
<dbReference type="GO" id="GO:0045259">
    <property type="term" value="C:proton-transporting ATP synthase complex"/>
    <property type="evidence" value="ECO:0007669"/>
    <property type="project" value="UniProtKB-KW"/>
</dbReference>
<dbReference type="STRING" id="1499688.BN000_03560"/>
<accession>A0A0U1P0G8</accession>
<keyword evidence="13" id="KW-0175">Coiled coil</keyword>
<feature type="coiled-coil region" evidence="13">
    <location>
        <begin position="46"/>
        <end position="80"/>
    </location>
</feature>
<organism evidence="15 16">
    <name type="scientific">Neobacillus massiliamazoniensis</name>
    <dbReference type="NCBI Taxonomy" id="1499688"/>
    <lineage>
        <taxon>Bacteria</taxon>
        <taxon>Bacillati</taxon>
        <taxon>Bacillota</taxon>
        <taxon>Bacilli</taxon>
        <taxon>Bacillales</taxon>
        <taxon>Bacillaceae</taxon>
        <taxon>Neobacillus</taxon>
    </lineage>
</organism>
<dbReference type="CDD" id="cd06503">
    <property type="entry name" value="ATP-synt_Fo_b"/>
    <property type="match status" value="1"/>
</dbReference>
<dbReference type="AlphaFoldDB" id="A0A0U1P0G8"/>
<evidence type="ECO:0000256" key="12">
    <source>
        <dbReference type="RuleBase" id="RU003848"/>
    </source>
</evidence>
<dbReference type="EMBL" id="CVRB01000003">
    <property type="protein sequence ID" value="CRK83588.1"/>
    <property type="molecule type" value="Genomic_DNA"/>
</dbReference>
<evidence type="ECO:0000313" key="16">
    <source>
        <dbReference type="Proteomes" id="UP000199087"/>
    </source>
</evidence>